<protein>
    <submittedName>
        <fullName evidence="7">Putative RNA binding protein</fullName>
    </submittedName>
</protein>
<dbReference type="GO" id="GO:0016787">
    <property type="term" value="F:hydrolase activity"/>
    <property type="evidence" value="ECO:0007669"/>
    <property type="project" value="UniProtKB-KW"/>
</dbReference>
<keyword evidence="5" id="KW-0694">RNA-binding</keyword>
<evidence type="ECO:0000256" key="3">
    <source>
        <dbReference type="ARBA" id="ARBA00022759"/>
    </source>
</evidence>
<dbReference type="Gene3D" id="3.30.920.30">
    <property type="entry name" value="Hypothetical protein"/>
    <property type="match status" value="1"/>
</dbReference>
<dbReference type="GO" id="GO:0003729">
    <property type="term" value="F:mRNA binding"/>
    <property type="evidence" value="ECO:0007669"/>
    <property type="project" value="InterPro"/>
</dbReference>
<proteinExistence type="predicted"/>
<keyword evidence="1" id="KW-1277">Toxin-antitoxin system</keyword>
<evidence type="ECO:0000256" key="4">
    <source>
        <dbReference type="ARBA" id="ARBA00022801"/>
    </source>
</evidence>
<keyword evidence="4" id="KW-0378">Hydrolase</keyword>
<dbReference type="InterPro" id="IPR038570">
    <property type="entry name" value="HicA_sf"/>
</dbReference>
<name>A0A8S5U6R4_9CAUD</name>
<evidence type="ECO:0000256" key="1">
    <source>
        <dbReference type="ARBA" id="ARBA00022649"/>
    </source>
</evidence>
<evidence type="ECO:0000256" key="6">
    <source>
        <dbReference type="ARBA" id="ARBA00023016"/>
    </source>
</evidence>
<dbReference type="GO" id="GO:0004519">
    <property type="term" value="F:endonuclease activity"/>
    <property type="evidence" value="ECO:0007669"/>
    <property type="project" value="UniProtKB-KW"/>
</dbReference>
<sequence length="65" mass="7400">MKTVKVSAILQKLQDDGWYLSNQEGSHRQFKHPVKKGKVTVNGHTSDDVWGFLLKSIEKQSGLKF</sequence>
<accession>A0A8S5U6R4</accession>
<reference evidence="7" key="1">
    <citation type="journal article" date="2021" name="Proc. Natl. Acad. Sci. U.S.A.">
        <title>A Catalog of Tens of Thousands of Viruses from Human Metagenomes Reveals Hidden Associations with Chronic Diseases.</title>
        <authorList>
            <person name="Tisza M.J."/>
            <person name="Buck C.B."/>
        </authorList>
    </citation>
    <scope>NUCLEOTIDE SEQUENCE</scope>
    <source>
        <strain evidence="7">CtWlk2</strain>
    </source>
</reference>
<keyword evidence="3" id="KW-0255">Endonuclease</keyword>
<organism evidence="7">
    <name type="scientific">Siphoviridae sp. ctWlk2</name>
    <dbReference type="NCBI Taxonomy" id="2825539"/>
    <lineage>
        <taxon>Viruses</taxon>
        <taxon>Duplodnaviria</taxon>
        <taxon>Heunggongvirae</taxon>
        <taxon>Uroviricota</taxon>
        <taxon>Caudoviricetes</taxon>
    </lineage>
</organism>
<keyword evidence="6" id="KW-0346">Stress response</keyword>
<evidence type="ECO:0000313" key="7">
    <source>
        <dbReference type="EMBL" id="DAF90117.1"/>
    </source>
</evidence>
<dbReference type="InterPro" id="IPR012933">
    <property type="entry name" value="HicA_mRNA_interferase"/>
</dbReference>
<dbReference type="SUPFAM" id="SSF54786">
    <property type="entry name" value="YcfA/nrd intein domain"/>
    <property type="match status" value="1"/>
</dbReference>
<keyword evidence="2" id="KW-0540">Nuclease</keyword>
<dbReference type="Pfam" id="PF07927">
    <property type="entry name" value="HicA_toxin"/>
    <property type="match status" value="1"/>
</dbReference>
<evidence type="ECO:0000256" key="5">
    <source>
        <dbReference type="ARBA" id="ARBA00022884"/>
    </source>
</evidence>
<dbReference type="EMBL" id="BK016022">
    <property type="protein sequence ID" value="DAF90117.1"/>
    <property type="molecule type" value="Genomic_DNA"/>
</dbReference>
<evidence type="ECO:0000256" key="2">
    <source>
        <dbReference type="ARBA" id="ARBA00022722"/>
    </source>
</evidence>